<comment type="cofactor">
    <cofactor evidence="10">
        <name>Zn(2+)</name>
        <dbReference type="ChEBI" id="CHEBI:29105"/>
    </cofactor>
    <text evidence="10">Binds 1 zinc ion per subunit.</text>
</comment>
<feature type="compositionally biased region" description="Basic and acidic residues" evidence="11">
    <location>
        <begin position="1"/>
        <end position="10"/>
    </location>
</feature>
<feature type="region of interest" description="Disordered" evidence="11">
    <location>
        <begin position="357"/>
        <end position="383"/>
    </location>
</feature>
<keyword evidence="3" id="KW-0812">Transmembrane</keyword>
<dbReference type="InParanoid" id="A0LUT3"/>
<keyword evidence="14" id="KW-1185">Reference proteome</keyword>
<dbReference type="GO" id="GO:0006508">
    <property type="term" value="P:proteolysis"/>
    <property type="evidence" value="ECO:0007669"/>
    <property type="project" value="UniProtKB-KW"/>
</dbReference>
<dbReference type="InterPro" id="IPR050083">
    <property type="entry name" value="HtpX_protease"/>
</dbReference>
<evidence type="ECO:0000256" key="4">
    <source>
        <dbReference type="ARBA" id="ARBA00022723"/>
    </source>
</evidence>
<evidence type="ECO:0000256" key="6">
    <source>
        <dbReference type="ARBA" id="ARBA00022833"/>
    </source>
</evidence>
<evidence type="ECO:0000256" key="8">
    <source>
        <dbReference type="ARBA" id="ARBA00023049"/>
    </source>
</evidence>
<dbReference type="PANTHER" id="PTHR43221">
    <property type="entry name" value="PROTEASE HTPX"/>
    <property type="match status" value="1"/>
</dbReference>
<dbReference type="eggNOG" id="COG0501">
    <property type="taxonomic scope" value="Bacteria"/>
</dbReference>
<dbReference type="InterPro" id="IPR001915">
    <property type="entry name" value="Peptidase_M48"/>
</dbReference>
<evidence type="ECO:0000256" key="2">
    <source>
        <dbReference type="ARBA" id="ARBA00022670"/>
    </source>
</evidence>
<evidence type="ECO:0000256" key="3">
    <source>
        <dbReference type="ARBA" id="ARBA00022692"/>
    </source>
</evidence>
<dbReference type="EMBL" id="CP000481">
    <property type="protein sequence ID" value="ABK53193.1"/>
    <property type="molecule type" value="Genomic_DNA"/>
</dbReference>
<accession>A0LUT3</accession>
<name>A0LUT3_ACIC1</name>
<feature type="region of interest" description="Disordered" evidence="11">
    <location>
        <begin position="1"/>
        <end position="38"/>
    </location>
</feature>
<dbReference type="CDD" id="cd07325">
    <property type="entry name" value="M48_Ste24p_like"/>
    <property type="match status" value="1"/>
</dbReference>
<feature type="compositionally biased region" description="Basic and acidic residues" evidence="11">
    <location>
        <begin position="364"/>
        <end position="383"/>
    </location>
</feature>
<evidence type="ECO:0000256" key="11">
    <source>
        <dbReference type="SAM" id="MobiDB-lite"/>
    </source>
</evidence>
<keyword evidence="1" id="KW-1003">Cell membrane</keyword>
<dbReference type="GO" id="GO:0046872">
    <property type="term" value="F:metal ion binding"/>
    <property type="evidence" value="ECO:0007669"/>
    <property type="project" value="UniProtKB-KW"/>
</dbReference>
<dbReference type="Proteomes" id="UP000008221">
    <property type="component" value="Chromosome"/>
</dbReference>
<dbReference type="RefSeq" id="WP_011720256.1">
    <property type="nucleotide sequence ID" value="NC_008578.1"/>
</dbReference>
<sequence length="383" mass="42087">MTEEPVERRPPRAPRGRASRSTGRSASHPAQRVRFPGISARSYEHPADRAALAALRGVPGFDALVKGMFGFFSERRLRMLFLASSVRVDERQFPTLHRIAVEAAEILDLPEVPQLFVTQNPAANAWTLGLDHPFVVVSSGLVELADEDELRAVIGHEFGHVLSGHAVYSSVLFTLLRIGRVAILPLGAAGLRAIVMALQEWHRKAELSCDRAGLLVCQDPAALTRLHMKLAGGAHLDQLDFRAFLDQAEEYEAGGDIREGVIRLLNLLHATHPFAVLRALEIKRWVESGAYERILAGDYPKRADDSRTSFTDEVKAAAAAYKEAFDRSPDPLFRLLRDIGSGAANVGGWVAEQIRRMTGAAAPRSDRTTDPRSDRTTDPPEDA</sequence>
<dbReference type="OrthoDB" id="9810445at2"/>
<evidence type="ECO:0000256" key="9">
    <source>
        <dbReference type="ARBA" id="ARBA00023136"/>
    </source>
</evidence>
<protein>
    <submittedName>
        <fullName evidence="13">Peptidase M48, Ste24p</fullName>
    </submittedName>
</protein>
<dbReference type="STRING" id="351607.Acel_1421"/>
<keyword evidence="2 10" id="KW-0645">Protease</keyword>
<dbReference type="PANTHER" id="PTHR43221:SF3">
    <property type="entry name" value="SLL1280 PROTEIN"/>
    <property type="match status" value="1"/>
</dbReference>
<dbReference type="AlphaFoldDB" id="A0LUT3"/>
<dbReference type="GO" id="GO:0004222">
    <property type="term" value="F:metalloendopeptidase activity"/>
    <property type="evidence" value="ECO:0007669"/>
    <property type="project" value="InterPro"/>
</dbReference>
<organism evidence="13 14">
    <name type="scientific">Acidothermus cellulolyticus (strain ATCC 43068 / DSM 8971 / 11B)</name>
    <dbReference type="NCBI Taxonomy" id="351607"/>
    <lineage>
        <taxon>Bacteria</taxon>
        <taxon>Bacillati</taxon>
        <taxon>Actinomycetota</taxon>
        <taxon>Actinomycetes</taxon>
        <taxon>Acidothermales</taxon>
        <taxon>Acidothermaceae</taxon>
        <taxon>Acidothermus</taxon>
    </lineage>
</organism>
<evidence type="ECO:0000256" key="7">
    <source>
        <dbReference type="ARBA" id="ARBA00022989"/>
    </source>
</evidence>
<reference evidence="13 14" key="1">
    <citation type="journal article" date="2009" name="Genome Res.">
        <title>Complete genome of the cellulolytic thermophile Acidothermus cellulolyticus 11B provides insights into its ecophysiological and evolutionary adaptations.</title>
        <authorList>
            <person name="Barabote R.D."/>
            <person name="Xie G."/>
            <person name="Leu D.H."/>
            <person name="Normand P."/>
            <person name="Necsulea A."/>
            <person name="Daubin V."/>
            <person name="Medigue C."/>
            <person name="Adney W.S."/>
            <person name="Xu X.C."/>
            <person name="Lapidus A."/>
            <person name="Parales R.E."/>
            <person name="Detter C."/>
            <person name="Pujic P."/>
            <person name="Bruce D."/>
            <person name="Lavire C."/>
            <person name="Challacombe J.F."/>
            <person name="Brettin T.S."/>
            <person name="Berry A.M."/>
        </authorList>
    </citation>
    <scope>NUCLEOTIDE SEQUENCE [LARGE SCALE GENOMIC DNA]</scope>
    <source>
        <strain evidence="14">ATCC 43068 / DSM 8971 / 11B</strain>
    </source>
</reference>
<proteinExistence type="inferred from homology"/>
<dbReference type="Gene3D" id="3.30.2010.10">
    <property type="entry name" value="Metalloproteases ('zincins'), catalytic domain"/>
    <property type="match status" value="1"/>
</dbReference>
<keyword evidence="9" id="KW-0472">Membrane</keyword>
<evidence type="ECO:0000256" key="1">
    <source>
        <dbReference type="ARBA" id="ARBA00022475"/>
    </source>
</evidence>
<evidence type="ECO:0000313" key="14">
    <source>
        <dbReference type="Proteomes" id="UP000008221"/>
    </source>
</evidence>
<comment type="similarity">
    <text evidence="10">Belongs to the peptidase M48 family.</text>
</comment>
<evidence type="ECO:0000259" key="12">
    <source>
        <dbReference type="Pfam" id="PF01435"/>
    </source>
</evidence>
<keyword evidence="5 10" id="KW-0378">Hydrolase</keyword>
<keyword evidence="6 10" id="KW-0862">Zinc</keyword>
<dbReference type="Pfam" id="PF01435">
    <property type="entry name" value="Peptidase_M48"/>
    <property type="match status" value="1"/>
</dbReference>
<dbReference type="KEGG" id="ace:Acel_1421"/>
<gene>
    <name evidence="13" type="ordered locus">Acel_1421</name>
</gene>
<evidence type="ECO:0000256" key="10">
    <source>
        <dbReference type="RuleBase" id="RU003983"/>
    </source>
</evidence>
<feature type="domain" description="Peptidase M48" evidence="12">
    <location>
        <begin position="91"/>
        <end position="285"/>
    </location>
</feature>
<keyword evidence="8 10" id="KW-0482">Metalloprotease</keyword>
<evidence type="ECO:0000256" key="5">
    <source>
        <dbReference type="ARBA" id="ARBA00022801"/>
    </source>
</evidence>
<evidence type="ECO:0000313" key="13">
    <source>
        <dbReference type="EMBL" id="ABK53193.1"/>
    </source>
</evidence>
<dbReference type="HOGENOM" id="CLU_052979_0_0_11"/>
<keyword evidence="7" id="KW-1133">Transmembrane helix</keyword>
<keyword evidence="4" id="KW-0479">Metal-binding</keyword>